<comment type="caution">
    <text evidence="2">The sequence shown here is derived from an EMBL/GenBank/DDBJ whole genome shotgun (WGS) entry which is preliminary data.</text>
</comment>
<evidence type="ECO:0008006" key="3">
    <source>
        <dbReference type="Google" id="ProtNLM"/>
    </source>
</evidence>
<reference evidence="2" key="1">
    <citation type="journal article" date="2015" name="Nature">
        <title>Complex archaea that bridge the gap between prokaryotes and eukaryotes.</title>
        <authorList>
            <person name="Spang A."/>
            <person name="Saw J.H."/>
            <person name="Jorgensen S.L."/>
            <person name="Zaremba-Niedzwiedzka K."/>
            <person name="Martijn J."/>
            <person name="Lind A.E."/>
            <person name="van Eijk R."/>
            <person name="Schleper C."/>
            <person name="Guy L."/>
            <person name="Ettema T.J."/>
        </authorList>
    </citation>
    <scope>NUCLEOTIDE SEQUENCE</scope>
</reference>
<dbReference type="InterPro" id="IPR022441">
    <property type="entry name" value="Para_beta_helix_rpt-2"/>
</dbReference>
<organism evidence="2">
    <name type="scientific">marine sediment metagenome</name>
    <dbReference type="NCBI Taxonomy" id="412755"/>
    <lineage>
        <taxon>unclassified sequences</taxon>
        <taxon>metagenomes</taxon>
        <taxon>ecological metagenomes</taxon>
    </lineage>
</organism>
<dbReference type="NCBIfam" id="TIGR03804">
    <property type="entry name" value="para_beta_helix"/>
    <property type="match status" value="1"/>
</dbReference>
<proteinExistence type="predicted"/>
<evidence type="ECO:0000313" key="2">
    <source>
        <dbReference type="EMBL" id="KKM93353.1"/>
    </source>
</evidence>
<dbReference type="EMBL" id="LAZR01006275">
    <property type="protein sequence ID" value="KKM93353.1"/>
    <property type="molecule type" value="Genomic_DNA"/>
</dbReference>
<keyword evidence="1" id="KW-1133">Transmembrane helix</keyword>
<accession>A0A0F9LIW2</accession>
<name>A0A0F9LIW2_9ZZZZ</name>
<keyword evidence="1" id="KW-0812">Transmembrane</keyword>
<dbReference type="SUPFAM" id="SSF51126">
    <property type="entry name" value="Pectin lyase-like"/>
    <property type="match status" value="1"/>
</dbReference>
<keyword evidence="1" id="KW-0472">Membrane</keyword>
<protein>
    <recommendedName>
        <fullName evidence="3">Right handed beta helix domain-containing protein</fullName>
    </recommendedName>
</protein>
<gene>
    <name evidence="2" type="ORF">LCGC14_1209230</name>
</gene>
<feature type="transmembrane region" description="Helical" evidence="1">
    <location>
        <begin position="336"/>
        <end position="356"/>
    </location>
</feature>
<dbReference type="Gene3D" id="2.160.20.10">
    <property type="entry name" value="Single-stranded right-handed beta-helix, Pectin lyase-like"/>
    <property type="match status" value="1"/>
</dbReference>
<evidence type="ECO:0000256" key="1">
    <source>
        <dbReference type="SAM" id="Phobius"/>
    </source>
</evidence>
<dbReference type="InterPro" id="IPR011050">
    <property type="entry name" value="Pectin_lyase_fold/virulence"/>
</dbReference>
<dbReference type="AlphaFoldDB" id="A0A0F9LIW2"/>
<sequence length="361" mass="39959">MIVVSLLFAIPVKDESQGNVSSEQEFLDLKSSAFSTNTSDYITFVGPPIDTAPPSNITNFRIFIDDADPNYNWSKTASENAWITGSGTPGDPYIIENLYINAHGFGGGVQISRSTKYFIIRNNWINNSGKIEYDAGILLYDTVENGIVEDNLITYVKKGIFLQFSCSNITVRSNYLLSDHTTVGYGRSIKVTDSHDVTLTDNIAINFYHGFQFIRNVNIIFRGNYITDTIWGPDFTDSPVDLRMSNSMTITYNGFGGAYTQSTSFIFMVDSTGNVVFNNSQTIAHSDLEISGGEGLQTQATDTSLLNLFESHDNYIAHNFKFEVGSSQGSSQEIPGFNLTLLIGIIGISSVVIFMLQRKKH</sequence>
<dbReference type="InterPro" id="IPR012334">
    <property type="entry name" value="Pectin_lyas_fold"/>
</dbReference>